<dbReference type="SUPFAM" id="SSF56784">
    <property type="entry name" value="HAD-like"/>
    <property type="match status" value="1"/>
</dbReference>
<dbReference type="CDD" id="cd16416">
    <property type="entry name" value="HAD_BsYqeG-like"/>
    <property type="match status" value="1"/>
</dbReference>
<accession>A0A1D7QU76</accession>
<name>A0A1D7QU76_9BACI</name>
<keyword evidence="2" id="KW-1185">Reference proteome</keyword>
<evidence type="ECO:0008006" key="3">
    <source>
        <dbReference type="Google" id="ProtNLM"/>
    </source>
</evidence>
<dbReference type="Pfam" id="PF00702">
    <property type="entry name" value="Hydrolase"/>
    <property type="match status" value="1"/>
</dbReference>
<proteinExistence type="predicted"/>
<gene>
    <name evidence="1" type="ORF">BBEV_1193</name>
</gene>
<evidence type="ECO:0000313" key="1">
    <source>
        <dbReference type="EMBL" id="AOM82561.1"/>
    </source>
</evidence>
<dbReference type="Proteomes" id="UP000094463">
    <property type="component" value="Chromosome"/>
</dbReference>
<organism evidence="1 2">
    <name type="scientific">Salisediminibacterium beveridgei</name>
    <dbReference type="NCBI Taxonomy" id="632773"/>
    <lineage>
        <taxon>Bacteria</taxon>
        <taxon>Bacillati</taxon>
        <taxon>Bacillota</taxon>
        <taxon>Bacilli</taxon>
        <taxon>Bacillales</taxon>
        <taxon>Bacillaceae</taxon>
        <taxon>Salisediminibacterium</taxon>
    </lineage>
</organism>
<protein>
    <recommendedName>
        <fullName evidence="3">YqeG family HAD IIIA-type phosphatase</fullName>
    </recommendedName>
</protein>
<dbReference type="InterPro" id="IPR010021">
    <property type="entry name" value="PGPP1/Gep4"/>
</dbReference>
<dbReference type="InterPro" id="IPR006439">
    <property type="entry name" value="HAD-SF_hydro_IA"/>
</dbReference>
<dbReference type="InterPro" id="IPR006549">
    <property type="entry name" value="HAD-SF_hydro_IIIA"/>
</dbReference>
<dbReference type="NCBIfam" id="TIGR01549">
    <property type="entry name" value="HAD-SF-IA-v1"/>
    <property type="match status" value="1"/>
</dbReference>
<dbReference type="OrthoDB" id="9787572at2"/>
<dbReference type="Gene3D" id="3.40.50.1000">
    <property type="entry name" value="HAD superfamily/HAD-like"/>
    <property type="match status" value="1"/>
</dbReference>
<sequence length="177" mass="20211">MLKRFIPKQYVPTVFDISIQGLKDAGIHYIITDLDNTLVAWDQANATEELEAWFTHLRKEGFTIAIVSNNNEKRVKAFAEPLNIPFIYRAKKPLTGGFNQALKLLNGRKEEAVVIGDQLMTDILGANRGGYNTVLVVPVKPSDSVFTKFNRIMERRVFSAMKRKGLIEWDQIDSRKR</sequence>
<dbReference type="GO" id="GO:0008962">
    <property type="term" value="F:phosphatidylglycerophosphatase activity"/>
    <property type="evidence" value="ECO:0007669"/>
    <property type="project" value="InterPro"/>
</dbReference>
<dbReference type="NCBIfam" id="TIGR01662">
    <property type="entry name" value="HAD-SF-IIIA"/>
    <property type="match status" value="1"/>
</dbReference>
<reference evidence="1 2" key="1">
    <citation type="submission" date="2015-08" db="EMBL/GenBank/DDBJ databases">
        <title>The complete genome sequence of Bacillus beveridgei MLTeJB.</title>
        <authorList>
            <person name="Hanson T.E."/>
            <person name="Mesa C."/>
            <person name="Basesman S.M."/>
            <person name="Oremland R.S."/>
        </authorList>
    </citation>
    <scope>NUCLEOTIDE SEQUENCE [LARGE SCALE GENOMIC DNA]</scope>
    <source>
        <strain evidence="1 2">MLTeJB</strain>
    </source>
</reference>
<dbReference type="EMBL" id="CP012502">
    <property type="protein sequence ID" value="AOM82561.1"/>
    <property type="molecule type" value="Genomic_DNA"/>
</dbReference>
<dbReference type="KEGG" id="bbev:BBEV_1193"/>
<dbReference type="RefSeq" id="WP_069364634.1">
    <property type="nucleotide sequence ID" value="NZ_CP012502.1"/>
</dbReference>
<dbReference type="AlphaFoldDB" id="A0A1D7QU76"/>
<dbReference type="PATRIC" id="fig|632773.3.peg.1264"/>
<dbReference type="STRING" id="632773.BBEV_1193"/>
<dbReference type="NCBIfam" id="TIGR01668">
    <property type="entry name" value="YqeG_hyp_ppase"/>
    <property type="match status" value="1"/>
</dbReference>
<dbReference type="InterPro" id="IPR036412">
    <property type="entry name" value="HAD-like_sf"/>
</dbReference>
<dbReference type="InterPro" id="IPR023214">
    <property type="entry name" value="HAD_sf"/>
</dbReference>
<evidence type="ECO:0000313" key="2">
    <source>
        <dbReference type="Proteomes" id="UP000094463"/>
    </source>
</evidence>